<keyword evidence="3" id="KW-0238">DNA-binding</keyword>
<keyword evidence="4" id="KW-0804">Transcription</keyword>
<dbReference type="PROSITE" id="PS50931">
    <property type="entry name" value="HTH_LYSR"/>
    <property type="match status" value="1"/>
</dbReference>
<accession>A0A6L6PW13</accession>
<dbReference type="InterPro" id="IPR036390">
    <property type="entry name" value="WH_DNA-bd_sf"/>
</dbReference>
<dbReference type="InterPro" id="IPR050950">
    <property type="entry name" value="HTH-type_LysR_regulators"/>
</dbReference>
<proteinExistence type="inferred from homology"/>
<dbReference type="FunFam" id="1.10.10.10:FF:000001">
    <property type="entry name" value="LysR family transcriptional regulator"/>
    <property type="match status" value="1"/>
</dbReference>
<evidence type="ECO:0000313" key="7">
    <source>
        <dbReference type="Proteomes" id="UP000484015"/>
    </source>
</evidence>
<comment type="similarity">
    <text evidence="1">Belongs to the LysR transcriptional regulatory family.</text>
</comment>
<dbReference type="PRINTS" id="PR00039">
    <property type="entry name" value="HTHLYSR"/>
</dbReference>
<dbReference type="GO" id="GO:0003677">
    <property type="term" value="F:DNA binding"/>
    <property type="evidence" value="ECO:0007669"/>
    <property type="project" value="UniProtKB-KW"/>
</dbReference>
<dbReference type="InterPro" id="IPR036388">
    <property type="entry name" value="WH-like_DNA-bd_sf"/>
</dbReference>
<evidence type="ECO:0000259" key="5">
    <source>
        <dbReference type="PROSITE" id="PS50931"/>
    </source>
</evidence>
<dbReference type="InterPro" id="IPR005119">
    <property type="entry name" value="LysR_subst-bd"/>
</dbReference>
<dbReference type="Proteomes" id="UP000484015">
    <property type="component" value="Unassembled WGS sequence"/>
</dbReference>
<evidence type="ECO:0000256" key="1">
    <source>
        <dbReference type="ARBA" id="ARBA00009437"/>
    </source>
</evidence>
<dbReference type="PANTHER" id="PTHR30419:SF8">
    <property type="entry name" value="NITROGEN ASSIMILATION TRANSCRIPTIONAL ACTIVATOR-RELATED"/>
    <property type="match status" value="1"/>
</dbReference>
<reference evidence="6 7" key="1">
    <citation type="submission" date="2019-11" db="EMBL/GenBank/DDBJ databases">
        <title>Type strains purchased from KCTC, JCM and DSMZ.</title>
        <authorList>
            <person name="Lu H."/>
        </authorList>
    </citation>
    <scope>NUCLEOTIDE SEQUENCE [LARGE SCALE GENOMIC DNA]</scope>
    <source>
        <strain evidence="6 7">KCTC 42409</strain>
    </source>
</reference>
<organism evidence="6 7">
    <name type="scientific">Pseudoduganella ginsengisoli</name>
    <dbReference type="NCBI Taxonomy" id="1462440"/>
    <lineage>
        <taxon>Bacteria</taxon>
        <taxon>Pseudomonadati</taxon>
        <taxon>Pseudomonadota</taxon>
        <taxon>Betaproteobacteria</taxon>
        <taxon>Burkholderiales</taxon>
        <taxon>Oxalobacteraceae</taxon>
        <taxon>Telluria group</taxon>
        <taxon>Pseudoduganella</taxon>
    </lineage>
</organism>
<keyword evidence="2" id="KW-0805">Transcription regulation</keyword>
<gene>
    <name evidence="6" type="ORF">GM668_06110</name>
</gene>
<dbReference type="SUPFAM" id="SSF53850">
    <property type="entry name" value="Periplasmic binding protein-like II"/>
    <property type="match status" value="1"/>
</dbReference>
<feature type="domain" description="HTH lysR-type" evidence="5">
    <location>
        <begin position="1"/>
        <end position="58"/>
    </location>
</feature>
<dbReference type="RefSeq" id="WP_170305507.1">
    <property type="nucleotide sequence ID" value="NZ_WNLA01000002.1"/>
</dbReference>
<dbReference type="GO" id="GO:0005829">
    <property type="term" value="C:cytosol"/>
    <property type="evidence" value="ECO:0007669"/>
    <property type="project" value="TreeGrafter"/>
</dbReference>
<evidence type="ECO:0000256" key="2">
    <source>
        <dbReference type="ARBA" id="ARBA00023015"/>
    </source>
</evidence>
<evidence type="ECO:0000256" key="4">
    <source>
        <dbReference type="ARBA" id="ARBA00023163"/>
    </source>
</evidence>
<dbReference type="Gene3D" id="3.40.190.290">
    <property type="match status" value="1"/>
</dbReference>
<dbReference type="AlphaFoldDB" id="A0A6L6PW13"/>
<keyword evidence="7" id="KW-1185">Reference proteome</keyword>
<protein>
    <submittedName>
        <fullName evidence="6">LysR family transcriptional regulator</fullName>
    </submittedName>
</protein>
<dbReference type="Gene3D" id="1.10.10.10">
    <property type="entry name" value="Winged helix-like DNA-binding domain superfamily/Winged helix DNA-binding domain"/>
    <property type="match status" value="1"/>
</dbReference>
<sequence>MDFRDLKYFEVIATEGSLARAAERVHRTQPALTKCIDRLEEDMGTKLFEKDGRGMRLTAAGHVLLRRTRQMALMVEETQREMRDVAGGLQGEVRIGCMATLAEHLMPAVFEQLLADAPGITVHLAVAMNDTLVNWLRDGEVDMAVGPMLDGDVELQCEQIAEDTMVVMASEHHPVFASPCTLPDLLQYQWVMPAPTVASRQWLEQTFERHGLPRPRVQIESNVLNTILPVLERTPLLGFTSRFNLLAQRARVREVAVPEMQLQRRFGLVYRRQGYLPPVAERVAQLLRERGKDFYLPNA</sequence>
<comment type="caution">
    <text evidence="6">The sequence shown here is derived from an EMBL/GenBank/DDBJ whole genome shotgun (WGS) entry which is preliminary data.</text>
</comment>
<dbReference type="EMBL" id="WNLA01000002">
    <property type="protein sequence ID" value="MTW01660.1"/>
    <property type="molecule type" value="Genomic_DNA"/>
</dbReference>
<dbReference type="PANTHER" id="PTHR30419">
    <property type="entry name" value="HTH-TYPE TRANSCRIPTIONAL REGULATOR YBHD"/>
    <property type="match status" value="1"/>
</dbReference>
<dbReference type="SUPFAM" id="SSF46785">
    <property type="entry name" value="Winged helix' DNA-binding domain"/>
    <property type="match status" value="1"/>
</dbReference>
<evidence type="ECO:0000256" key="3">
    <source>
        <dbReference type="ARBA" id="ARBA00023125"/>
    </source>
</evidence>
<evidence type="ECO:0000313" key="6">
    <source>
        <dbReference type="EMBL" id="MTW01660.1"/>
    </source>
</evidence>
<dbReference type="InterPro" id="IPR000847">
    <property type="entry name" value="LysR_HTH_N"/>
</dbReference>
<dbReference type="Pfam" id="PF00126">
    <property type="entry name" value="HTH_1"/>
    <property type="match status" value="1"/>
</dbReference>
<name>A0A6L6PW13_9BURK</name>
<dbReference type="Pfam" id="PF03466">
    <property type="entry name" value="LysR_substrate"/>
    <property type="match status" value="1"/>
</dbReference>
<dbReference type="GO" id="GO:0003700">
    <property type="term" value="F:DNA-binding transcription factor activity"/>
    <property type="evidence" value="ECO:0007669"/>
    <property type="project" value="InterPro"/>
</dbReference>